<keyword evidence="1" id="KW-1133">Transmembrane helix</keyword>
<dbReference type="Proteomes" id="UP000185984">
    <property type="component" value="Unassembled WGS sequence"/>
</dbReference>
<dbReference type="STRING" id="247279.NIES1031_11560"/>
<reference evidence="2 3" key="1">
    <citation type="submission" date="2016-11" db="EMBL/GenBank/DDBJ databases">
        <title>Draft Genome Sequences of Nine Cyanobacterial Strains from Diverse Habitats.</title>
        <authorList>
            <person name="Zhu T."/>
            <person name="Hou S."/>
            <person name="Lu X."/>
            <person name="Hess W.R."/>
        </authorList>
    </citation>
    <scope>NUCLEOTIDE SEQUENCE [LARGE SCALE GENOMIC DNA]</scope>
    <source>
        <strain evidence="2 3">5.2 s.c.1</strain>
    </source>
</reference>
<dbReference type="NCBIfam" id="NF038303">
    <property type="entry name" value="EPS_HpsB"/>
    <property type="match status" value="1"/>
</dbReference>
<evidence type="ECO:0000313" key="3">
    <source>
        <dbReference type="Proteomes" id="UP000185984"/>
    </source>
</evidence>
<evidence type="ECO:0000313" key="2">
    <source>
        <dbReference type="EMBL" id="OKH26385.1"/>
    </source>
</evidence>
<keyword evidence="1" id="KW-0472">Membrane</keyword>
<dbReference type="RefSeq" id="WP_073549529.1">
    <property type="nucleotide sequence ID" value="NZ_CAWMVK010000042.1"/>
</dbReference>
<organism evidence="2 3">
    <name type="scientific">Chroogloeocystis siderophila 5.2 s.c.1</name>
    <dbReference type="NCBI Taxonomy" id="247279"/>
    <lineage>
        <taxon>Bacteria</taxon>
        <taxon>Bacillati</taxon>
        <taxon>Cyanobacteriota</taxon>
        <taxon>Cyanophyceae</taxon>
        <taxon>Oscillatoriophycideae</taxon>
        <taxon>Chroococcales</taxon>
        <taxon>Chroococcaceae</taxon>
        <taxon>Chroogloeocystis</taxon>
    </lineage>
</organism>
<dbReference type="EMBL" id="MRCC01000008">
    <property type="protein sequence ID" value="OKH26385.1"/>
    <property type="molecule type" value="Genomic_DNA"/>
</dbReference>
<accession>A0A1U7HS72</accession>
<proteinExistence type="predicted"/>
<protein>
    <submittedName>
        <fullName evidence="2">Prepilin-type N-terminal cleavage/methylation domain-containing protein</fullName>
    </submittedName>
</protein>
<dbReference type="OrthoDB" id="468208at2"/>
<gene>
    <name evidence="2" type="ORF">NIES1031_11560</name>
</gene>
<sequence length="230" mass="24765">MISRSQDGFTIVDALVAIVVVGILMSAIAPVMVLSVGNRVQARRVELATQAAKTYLDGIRNGTIPPPNHTVLINEVDTSATRQFNAQRVTFTNAAVPPASGLTNCTPTTPDYPYCQNSANLSLYCIDFDTEAGCRSNSVRDLVVQAFRSVTPTSTDATKGYLLGVRVYRADAFSDSLPLVKSDVDTRRTQATFTGGLGDRKAPLLEITTEISTTETRLQDLCDRLGGCQL</sequence>
<dbReference type="AlphaFoldDB" id="A0A1U7HS72"/>
<feature type="transmembrane region" description="Helical" evidence="1">
    <location>
        <begin position="14"/>
        <end position="34"/>
    </location>
</feature>
<keyword evidence="1" id="KW-0812">Transmembrane</keyword>
<evidence type="ECO:0000256" key="1">
    <source>
        <dbReference type="SAM" id="Phobius"/>
    </source>
</evidence>
<comment type="caution">
    <text evidence="2">The sequence shown here is derived from an EMBL/GenBank/DDBJ whole genome shotgun (WGS) entry which is preliminary data.</text>
</comment>
<keyword evidence="3" id="KW-1185">Reference proteome</keyword>
<name>A0A1U7HS72_9CHRO</name>